<dbReference type="GO" id="GO:0016805">
    <property type="term" value="F:dipeptidase activity"/>
    <property type="evidence" value="ECO:0007669"/>
    <property type="project" value="InterPro"/>
</dbReference>
<dbReference type="OrthoDB" id="5175656at2759"/>
<gene>
    <name evidence="2" type="ORF">CAPTEDRAFT_228449</name>
</gene>
<keyword evidence="4" id="KW-1185">Reference proteome</keyword>
<proteinExistence type="inferred from homology"/>
<dbReference type="PANTHER" id="PTHR12994:SF17">
    <property type="entry name" value="LD30995P"/>
    <property type="match status" value="1"/>
</dbReference>
<accession>R7TIV1</accession>
<reference evidence="2 4" key="2">
    <citation type="journal article" date="2013" name="Nature">
        <title>Insights into bilaterian evolution from three spiralian genomes.</title>
        <authorList>
            <person name="Simakov O."/>
            <person name="Marletaz F."/>
            <person name="Cho S.J."/>
            <person name="Edsinger-Gonzales E."/>
            <person name="Havlak P."/>
            <person name="Hellsten U."/>
            <person name="Kuo D.H."/>
            <person name="Larsson T."/>
            <person name="Lv J."/>
            <person name="Arendt D."/>
            <person name="Savage R."/>
            <person name="Osoegawa K."/>
            <person name="de Jong P."/>
            <person name="Grimwood J."/>
            <person name="Chapman J.A."/>
            <person name="Shapiro H."/>
            <person name="Aerts A."/>
            <person name="Otillar R.P."/>
            <person name="Terry A.Y."/>
            <person name="Boore J.L."/>
            <person name="Grigoriev I.V."/>
            <person name="Lindberg D.R."/>
            <person name="Seaver E.C."/>
            <person name="Weisblat D.A."/>
            <person name="Putnam N.H."/>
            <person name="Rokhsar D.S."/>
        </authorList>
    </citation>
    <scope>NUCLEOTIDE SEQUENCE</scope>
    <source>
        <strain evidence="2 4">I ESC-2004</strain>
    </source>
</reference>
<dbReference type="HOGENOM" id="CLU_046840_0_0_1"/>
<dbReference type="EMBL" id="KB309758">
    <property type="protein sequence ID" value="ELT93402.1"/>
    <property type="molecule type" value="Genomic_DNA"/>
</dbReference>
<dbReference type="GO" id="GO:0070004">
    <property type="term" value="F:cysteine-type exopeptidase activity"/>
    <property type="evidence" value="ECO:0007669"/>
    <property type="project" value="InterPro"/>
</dbReference>
<dbReference type="AlphaFoldDB" id="R7TIV1"/>
<evidence type="ECO:0000313" key="2">
    <source>
        <dbReference type="EMBL" id="ELT93402.1"/>
    </source>
</evidence>
<reference evidence="3" key="3">
    <citation type="submission" date="2015-06" db="UniProtKB">
        <authorList>
            <consortium name="EnsemblMetazoa"/>
        </authorList>
    </citation>
    <scope>IDENTIFICATION</scope>
</reference>
<dbReference type="Proteomes" id="UP000014760">
    <property type="component" value="Unassembled WGS sequence"/>
</dbReference>
<dbReference type="EnsemblMetazoa" id="CapteT228449">
    <property type="protein sequence ID" value="CapteP228449"/>
    <property type="gene ID" value="CapteG228449"/>
</dbReference>
<dbReference type="PANTHER" id="PTHR12994">
    <property type="entry name" value="SECERNIN"/>
    <property type="match status" value="1"/>
</dbReference>
<evidence type="ECO:0000313" key="4">
    <source>
        <dbReference type="Proteomes" id="UP000014760"/>
    </source>
</evidence>
<protein>
    <recommendedName>
        <fullName evidence="5">Secernin-2</fullName>
    </recommendedName>
</protein>
<dbReference type="STRING" id="283909.R7TIV1"/>
<comment type="similarity">
    <text evidence="1">Belongs to the peptidase C69 family. Secernin subfamily.</text>
</comment>
<dbReference type="EMBL" id="AMQN01012795">
    <property type="status" value="NOT_ANNOTATED_CDS"/>
    <property type="molecule type" value="Genomic_DNA"/>
</dbReference>
<evidence type="ECO:0000256" key="1">
    <source>
        <dbReference type="ARBA" id="ARBA00005705"/>
    </source>
</evidence>
<sequence>MTSPVSCDTFVALPPATADGCVVFGKNSDRPDDEVQEVVYFPAADHDAGSKVQCTYIEIEQVGHTHAVMLSRPSWLWGAEMGSNEHGVCIGNEAVWTKVTSPREEKLLGMDLIRLALERSTTAKGAVDVITALLAEVGQGGSLLDDPAPSDNAHGHVAFLICDPVEAWVLETSDQCWAAERVSNGVRNISNQLTITTKIDAMSPGLKEYAQSKGWWNPDEGEFNFSKAFSDYYEEPQAKQNLSTALGVRSLNLCVDQFSAESMMKILRDERSGICMEGGGFTSTGSQVSVLSPNGAPGCHWFTATPNPRLSLFKPFIFTPNSSIGTQTQSPDFGAEDPRCQTPRFQRKVDRRHPLWKAHAKLMELIEKGESKGEMTLQQMLQMEAHCLEDIKELIKNFDAKASSKVQDIFQHMVDIEINFYK</sequence>
<dbReference type="Gene3D" id="3.60.60.10">
    <property type="entry name" value="Penicillin V Acylase, Chain A"/>
    <property type="match status" value="1"/>
</dbReference>
<dbReference type="FunCoup" id="R7TIV1">
    <property type="interactions" value="15"/>
</dbReference>
<dbReference type="FunFam" id="3.60.60.10:FF:000001">
    <property type="entry name" value="Secernin 1"/>
    <property type="match status" value="1"/>
</dbReference>
<dbReference type="GO" id="GO:0006508">
    <property type="term" value="P:proteolysis"/>
    <property type="evidence" value="ECO:0007669"/>
    <property type="project" value="InterPro"/>
</dbReference>
<reference evidence="4" key="1">
    <citation type="submission" date="2012-12" db="EMBL/GenBank/DDBJ databases">
        <authorList>
            <person name="Hellsten U."/>
            <person name="Grimwood J."/>
            <person name="Chapman J.A."/>
            <person name="Shapiro H."/>
            <person name="Aerts A."/>
            <person name="Otillar R.P."/>
            <person name="Terry A.Y."/>
            <person name="Boore J.L."/>
            <person name="Simakov O."/>
            <person name="Marletaz F."/>
            <person name="Cho S.-J."/>
            <person name="Edsinger-Gonzales E."/>
            <person name="Havlak P."/>
            <person name="Kuo D.-H."/>
            <person name="Larsson T."/>
            <person name="Lv J."/>
            <person name="Arendt D."/>
            <person name="Savage R."/>
            <person name="Osoegawa K."/>
            <person name="de Jong P."/>
            <person name="Lindberg D.R."/>
            <person name="Seaver E.C."/>
            <person name="Weisblat D.A."/>
            <person name="Putnam N.H."/>
            <person name="Grigoriev I.V."/>
            <person name="Rokhsar D.S."/>
        </authorList>
    </citation>
    <scope>NUCLEOTIDE SEQUENCE</scope>
    <source>
        <strain evidence="4">I ESC-2004</strain>
    </source>
</reference>
<organism evidence="2">
    <name type="scientific">Capitella teleta</name>
    <name type="common">Polychaete worm</name>
    <dbReference type="NCBI Taxonomy" id="283909"/>
    <lineage>
        <taxon>Eukaryota</taxon>
        <taxon>Metazoa</taxon>
        <taxon>Spiralia</taxon>
        <taxon>Lophotrochozoa</taxon>
        <taxon>Annelida</taxon>
        <taxon>Polychaeta</taxon>
        <taxon>Sedentaria</taxon>
        <taxon>Scolecida</taxon>
        <taxon>Capitellidae</taxon>
        <taxon>Capitella</taxon>
    </lineage>
</organism>
<name>R7TIV1_CAPTE</name>
<dbReference type="InterPro" id="IPR005322">
    <property type="entry name" value="Peptidase_C69"/>
</dbReference>
<evidence type="ECO:0008006" key="5">
    <source>
        <dbReference type="Google" id="ProtNLM"/>
    </source>
</evidence>
<evidence type="ECO:0000313" key="3">
    <source>
        <dbReference type="EnsemblMetazoa" id="CapteP228449"/>
    </source>
</evidence>
<dbReference type="OMA" id="CYYDVSD"/>
<dbReference type="Pfam" id="PF03577">
    <property type="entry name" value="Peptidase_C69"/>
    <property type="match status" value="1"/>
</dbReference>